<proteinExistence type="predicted"/>
<name>A0ABS0NPH4_9ACTN</name>
<sequence>MRERVGALLTRLVESGAEDGLQVAVHLGGEPVVEAAAGPVGPGHDRPFGPDTLVHSFSVGKGFTATLVHVLAERGLLDHDTPIAELWPEFAAHGKERITVRQVLTHTAGVPHLPDRLTRAELCDWDTMCAVVAGLEPRWEPGTASGYHGWTFGWLLGETVRRATGLTPSQALRRYLTEPLGIADELFFGLPASHADRTAPLVEGGWAAWLADLPPDAPFRALVVPNPRLWTTADLANRPEYLVADLPACGTTTARAAARLYAALIGEVDGVRLLSPEWTARAAEPAVTGRDRMLLGHYTKGLGYFLGLPETAGEVTCFGHHGSGGSIAFADRDRGMSFALTRTRLVAPGNRTARLLVDAVRAETP</sequence>
<dbReference type="InterPro" id="IPR001466">
    <property type="entry name" value="Beta-lactam-related"/>
</dbReference>
<evidence type="ECO:0000313" key="2">
    <source>
        <dbReference type="EMBL" id="MBH5337088.1"/>
    </source>
</evidence>
<dbReference type="PANTHER" id="PTHR43319">
    <property type="entry name" value="BETA-LACTAMASE-RELATED"/>
    <property type="match status" value="1"/>
</dbReference>
<dbReference type="InterPro" id="IPR052907">
    <property type="entry name" value="Beta-lactamase/esterase"/>
</dbReference>
<dbReference type="Pfam" id="PF00144">
    <property type="entry name" value="Beta-lactamase"/>
    <property type="match status" value="1"/>
</dbReference>
<dbReference type="Gene3D" id="3.40.710.10">
    <property type="entry name" value="DD-peptidase/beta-lactamase superfamily"/>
    <property type="match status" value="1"/>
</dbReference>
<dbReference type="SUPFAM" id="SSF56601">
    <property type="entry name" value="beta-lactamase/transpeptidase-like"/>
    <property type="match status" value="1"/>
</dbReference>
<evidence type="ECO:0000313" key="3">
    <source>
        <dbReference type="Proteomes" id="UP000807371"/>
    </source>
</evidence>
<dbReference type="PANTHER" id="PTHR43319:SF3">
    <property type="entry name" value="BETA-LACTAMASE-RELATED DOMAIN-CONTAINING PROTEIN"/>
    <property type="match status" value="1"/>
</dbReference>
<keyword evidence="3" id="KW-1185">Reference proteome</keyword>
<accession>A0ABS0NPH4</accession>
<dbReference type="Proteomes" id="UP000807371">
    <property type="component" value="Unassembled WGS sequence"/>
</dbReference>
<reference evidence="2 3" key="1">
    <citation type="submission" date="2020-09" db="EMBL/GenBank/DDBJ databases">
        <title>Biosynthesis of the nuclear factor of activated T cells inhibitor NFAT-133 and its congeners in Streptomyces pactum.</title>
        <authorList>
            <person name="Zhou W."/>
            <person name="Posri P."/>
            <person name="Abugrain M.E."/>
            <person name="Weisberg A.J."/>
            <person name="Chang J.H."/>
            <person name="Mahmud T."/>
        </authorList>
    </citation>
    <scope>NUCLEOTIDE SEQUENCE [LARGE SCALE GENOMIC DNA]</scope>
    <source>
        <strain evidence="2 3">ATCC 27456</strain>
    </source>
</reference>
<dbReference type="EMBL" id="JACYXC010000001">
    <property type="protein sequence ID" value="MBH5337088.1"/>
    <property type="molecule type" value="Genomic_DNA"/>
</dbReference>
<feature type="domain" description="Beta-lactamase-related" evidence="1">
    <location>
        <begin position="8"/>
        <end position="352"/>
    </location>
</feature>
<protein>
    <submittedName>
        <fullName evidence="2">Beta-lactamase family protein</fullName>
    </submittedName>
</protein>
<organism evidence="2 3">
    <name type="scientific">Streptomyces pactum</name>
    <dbReference type="NCBI Taxonomy" id="68249"/>
    <lineage>
        <taxon>Bacteria</taxon>
        <taxon>Bacillati</taxon>
        <taxon>Actinomycetota</taxon>
        <taxon>Actinomycetes</taxon>
        <taxon>Kitasatosporales</taxon>
        <taxon>Streptomycetaceae</taxon>
        <taxon>Streptomyces</taxon>
    </lineage>
</organism>
<gene>
    <name evidence="2" type="ORF">IHE55_20910</name>
</gene>
<dbReference type="InterPro" id="IPR012338">
    <property type="entry name" value="Beta-lactam/transpept-like"/>
</dbReference>
<comment type="caution">
    <text evidence="2">The sequence shown here is derived from an EMBL/GenBank/DDBJ whole genome shotgun (WGS) entry which is preliminary data.</text>
</comment>
<evidence type="ECO:0000259" key="1">
    <source>
        <dbReference type="Pfam" id="PF00144"/>
    </source>
</evidence>